<reference evidence="6 7" key="1">
    <citation type="submission" date="2016-07" db="EMBL/GenBank/DDBJ databases">
        <title>Pervasive Adenine N6-methylation of Active Genes in Fungi.</title>
        <authorList>
            <consortium name="DOE Joint Genome Institute"/>
            <person name="Mondo S.J."/>
            <person name="Dannebaum R.O."/>
            <person name="Kuo R.C."/>
            <person name="Labutti K."/>
            <person name="Haridas S."/>
            <person name="Kuo A."/>
            <person name="Salamov A."/>
            <person name="Ahrendt S.R."/>
            <person name="Lipzen A."/>
            <person name="Sullivan W."/>
            <person name="Andreopoulos W.B."/>
            <person name="Clum A."/>
            <person name="Lindquist E."/>
            <person name="Daum C."/>
            <person name="Ramamoorthy G.K."/>
            <person name="Gryganskyi A."/>
            <person name="Culley D."/>
            <person name="Magnuson J.K."/>
            <person name="James T.Y."/>
            <person name="O'Malley M.A."/>
            <person name="Stajich J.E."/>
            <person name="Spatafora J.W."/>
            <person name="Visel A."/>
            <person name="Grigoriev I.V."/>
        </authorList>
    </citation>
    <scope>NUCLEOTIDE SEQUENCE [LARGE SCALE GENOMIC DNA]</scope>
    <source>
        <strain evidence="6 7">NRRL 1336</strain>
    </source>
</reference>
<dbReference type="SUPFAM" id="SSF47473">
    <property type="entry name" value="EF-hand"/>
    <property type="match status" value="1"/>
</dbReference>
<evidence type="ECO:0000313" key="6">
    <source>
        <dbReference type="EMBL" id="ORZ18633.1"/>
    </source>
</evidence>
<dbReference type="PROSITE" id="PS00018">
    <property type="entry name" value="EF_HAND_1"/>
    <property type="match status" value="2"/>
</dbReference>
<dbReference type="PROSITE" id="PS50222">
    <property type="entry name" value="EF_HAND_2"/>
    <property type="match status" value="1"/>
</dbReference>
<sequence length="153" mass="17338">MQQRLTLFLLSVITLLCFTYSVSAGPGTAHRFNEEDHSNYGSEKTNRQHIQEHLDILAKDGEKAAQVSEEDMIFYLFVLHDQNGDGHLDGHELRAAFSDFDHDSEEDPTKHVSLEDITLMVDHVLGEDDLDGDGMISWEEYMQSQLYHGKGGI</sequence>
<dbReference type="InterPro" id="IPR018247">
    <property type="entry name" value="EF_Hand_1_Ca_BS"/>
</dbReference>
<evidence type="ECO:0000256" key="4">
    <source>
        <dbReference type="SAM" id="SignalP"/>
    </source>
</evidence>
<dbReference type="Gene3D" id="1.10.238.10">
    <property type="entry name" value="EF-hand"/>
    <property type="match status" value="1"/>
</dbReference>
<feature type="domain" description="EF-hand" evidence="5">
    <location>
        <begin position="68"/>
        <end position="103"/>
    </location>
</feature>
<dbReference type="InterPro" id="IPR002048">
    <property type="entry name" value="EF_hand_dom"/>
</dbReference>
<accession>A0A1X2ILI8</accession>
<organism evidence="6 7">
    <name type="scientific">Absidia repens</name>
    <dbReference type="NCBI Taxonomy" id="90262"/>
    <lineage>
        <taxon>Eukaryota</taxon>
        <taxon>Fungi</taxon>
        <taxon>Fungi incertae sedis</taxon>
        <taxon>Mucoromycota</taxon>
        <taxon>Mucoromycotina</taxon>
        <taxon>Mucoromycetes</taxon>
        <taxon>Mucorales</taxon>
        <taxon>Cunninghamellaceae</taxon>
        <taxon>Absidia</taxon>
    </lineage>
</organism>
<keyword evidence="2" id="KW-0677">Repeat</keyword>
<evidence type="ECO:0000313" key="7">
    <source>
        <dbReference type="Proteomes" id="UP000193560"/>
    </source>
</evidence>
<dbReference type="AlphaFoldDB" id="A0A1X2ILI8"/>
<dbReference type="EMBL" id="MCGE01000008">
    <property type="protein sequence ID" value="ORZ18633.1"/>
    <property type="molecule type" value="Genomic_DNA"/>
</dbReference>
<comment type="caution">
    <text evidence="6">The sequence shown here is derived from an EMBL/GenBank/DDBJ whole genome shotgun (WGS) entry which is preliminary data.</text>
</comment>
<protein>
    <recommendedName>
        <fullName evidence="5">EF-hand domain-containing protein</fullName>
    </recommendedName>
</protein>
<name>A0A1X2ILI8_9FUNG</name>
<evidence type="ECO:0000256" key="3">
    <source>
        <dbReference type="ARBA" id="ARBA00022837"/>
    </source>
</evidence>
<evidence type="ECO:0000256" key="2">
    <source>
        <dbReference type="ARBA" id="ARBA00022737"/>
    </source>
</evidence>
<evidence type="ECO:0000256" key="1">
    <source>
        <dbReference type="ARBA" id="ARBA00022729"/>
    </source>
</evidence>
<evidence type="ECO:0000259" key="5">
    <source>
        <dbReference type="PROSITE" id="PS50222"/>
    </source>
</evidence>
<keyword evidence="7" id="KW-1185">Reference proteome</keyword>
<feature type="signal peptide" evidence="4">
    <location>
        <begin position="1"/>
        <end position="24"/>
    </location>
</feature>
<dbReference type="OrthoDB" id="289247at2759"/>
<dbReference type="Proteomes" id="UP000193560">
    <property type="component" value="Unassembled WGS sequence"/>
</dbReference>
<proteinExistence type="predicted"/>
<dbReference type="Pfam" id="PF13499">
    <property type="entry name" value="EF-hand_7"/>
    <property type="match status" value="1"/>
</dbReference>
<keyword evidence="3" id="KW-0106">Calcium</keyword>
<gene>
    <name evidence="6" type="ORF">BCR42DRAFT_372158</name>
</gene>
<dbReference type="InterPro" id="IPR052110">
    <property type="entry name" value="MCFD2-like"/>
</dbReference>
<dbReference type="InterPro" id="IPR011992">
    <property type="entry name" value="EF-hand-dom_pair"/>
</dbReference>
<dbReference type="GO" id="GO:0005509">
    <property type="term" value="F:calcium ion binding"/>
    <property type="evidence" value="ECO:0007669"/>
    <property type="project" value="InterPro"/>
</dbReference>
<keyword evidence="1 4" id="KW-0732">Signal</keyword>
<dbReference type="PANTHER" id="PTHR23104:SF1">
    <property type="entry name" value="EF-HAND DOMAIN-CONTAINING PROTEIN"/>
    <property type="match status" value="1"/>
</dbReference>
<feature type="chain" id="PRO_5012642960" description="EF-hand domain-containing protein" evidence="4">
    <location>
        <begin position="25"/>
        <end position="153"/>
    </location>
</feature>
<dbReference type="STRING" id="90262.A0A1X2ILI8"/>
<dbReference type="PANTHER" id="PTHR23104">
    <property type="entry name" value="MULTIPLE COAGULATION FACTOR DEFICIENCY PROTEIN 2 NEURAL STEM CELL DERIVED NEURONAL SURVIVAL PROTEIN"/>
    <property type="match status" value="1"/>
</dbReference>